<dbReference type="GO" id="GO:0004843">
    <property type="term" value="F:cysteine-type deubiquitinase activity"/>
    <property type="evidence" value="ECO:0007669"/>
    <property type="project" value="InterPro"/>
</dbReference>
<accession>A0A8J6AUK2</accession>
<proteinExistence type="predicted"/>
<organism evidence="1 2">
    <name type="scientific">Carpediemonas membranifera</name>
    <dbReference type="NCBI Taxonomy" id="201153"/>
    <lineage>
        <taxon>Eukaryota</taxon>
        <taxon>Metamonada</taxon>
        <taxon>Carpediemonas-like organisms</taxon>
        <taxon>Carpediemonas</taxon>
    </lineage>
</organism>
<gene>
    <name evidence="1" type="ORF">J8273_0335</name>
</gene>
<dbReference type="InterPro" id="IPR036959">
    <property type="entry name" value="Peptidase_C12_UCH_sf"/>
</dbReference>
<sequence>MDEQETEKNKVIERWATVSVSAENIQMLLDKLGYAQFRLQRIYSFDILPSVPVHAILYINEHVVNPYIDKNLPEADPPRLHFHAVAPATVPMLAALTIAFNCSSDVPEDLREVYNDIKEQSSVERGVTVAGDEALKACHNSLPPTTTPQFATWTIVLPDENGVTSLKSTADVPITAVSGKAWPQSAEDALDEIPVCLENDMPFAVYAVVPKGVGPLGLAADAAVQAHDYTNFIRAWLEAQGV</sequence>
<dbReference type="Proteomes" id="UP000717585">
    <property type="component" value="Unassembled WGS sequence"/>
</dbReference>
<keyword evidence="2" id="KW-1185">Reference proteome</keyword>
<dbReference type="AlphaFoldDB" id="A0A8J6AUK2"/>
<comment type="caution">
    <text evidence="1">The sequence shown here is derived from an EMBL/GenBank/DDBJ whole genome shotgun (WGS) entry which is preliminary data.</text>
</comment>
<protein>
    <submittedName>
        <fullName evidence="1">Uncharacterized protein</fullName>
    </submittedName>
</protein>
<evidence type="ECO:0000313" key="2">
    <source>
        <dbReference type="Proteomes" id="UP000717585"/>
    </source>
</evidence>
<dbReference type="Gene3D" id="3.40.532.10">
    <property type="entry name" value="Peptidase C12, ubiquitin carboxyl-terminal hydrolase"/>
    <property type="match status" value="1"/>
</dbReference>
<name>A0A8J6AUK2_9EUKA</name>
<dbReference type="GO" id="GO:0006511">
    <property type="term" value="P:ubiquitin-dependent protein catabolic process"/>
    <property type="evidence" value="ECO:0007669"/>
    <property type="project" value="InterPro"/>
</dbReference>
<dbReference type="EMBL" id="JAHDYR010000012">
    <property type="protein sequence ID" value="KAG9395116.1"/>
    <property type="molecule type" value="Genomic_DNA"/>
</dbReference>
<evidence type="ECO:0000313" key="1">
    <source>
        <dbReference type="EMBL" id="KAG9395116.1"/>
    </source>
</evidence>
<reference evidence="1" key="1">
    <citation type="submission" date="2021-05" db="EMBL/GenBank/DDBJ databases">
        <title>A free-living protist that lacks canonical eukaryotic 1 DNA replication and segregation systems.</title>
        <authorList>
            <person name="Salas-Leiva D.E."/>
            <person name="Tromer E.C."/>
            <person name="Curtis B.A."/>
            <person name="Jerlstrom-Hultqvist J."/>
            <person name="Kolisko M."/>
            <person name="Yi Z."/>
            <person name="Salas-Leiva J.S."/>
            <person name="Gallot-Lavallee L."/>
            <person name="Kops G.J.P.L."/>
            <person name="Archibald J.M."/>
            <person name="Simpson A.G.B."/>
            <person name="Roger A.J."/>
        </authorList>
    </citation>
    <scope>NUCLEOTIDE SEQUENCE</scope>
    <source>
        <strain evidence="1">BICM</strain>
    </source>
</reference>